<dbReference type="EMBL" id="HG529615">
    <property type="protein sequence ID" value="CDI54477.1"/>
    <property type="molecule type" value="Genomic_DNA"/>
</dbReference>
<name>A0A077R6A0_9BASI</name>
<evidence type="ECO:0000313" key="1">
    <source>
        <dbReference type="EMBL" id="CDI54477.1"/>
    </source>
</evidence>
<proteinExistence type="predicted"/>
<sequence length="88" mass="10210">MFCRQRGNDSFLLIFFTRIKLKFQIPSAWPLARLSESDSSTNGLNVPPRYACVSTRGVTFCLLLCRSFQERTIQIKRDVDRFDVESSK</sequence>
<accession>A0A077R6A0</accession>
<organism evidence="1">
    <name type="scientific">Melanopsichium pennsylvanicum 4</name>
    <dbReference type="NCBI Taxonomy" id="1398559"/>
    <lineage>
        <taxon>Eukaryota</taxon>
        <taxon>Fungi</taxon>
        <taxon>Dikarya</taxon>
        <taxon>Basidiomycota</taxon>
        <taxon>Ustilaginomycotina</taxon>
        <taxon>Ustilaginomycetes</taxon>
        <taxon>Ustilaginales</taxon>
        <taxon>Ustilaginaceae</taxon>
        <taxon>Melanopsichium</taxon>
    </lineage>
</organism>
<dbReference type="AlphaFoldDB" id="A0A077R6A0"/>
<reference evidence="1" key="1">
    <citation type="journal article" date="2014" name="Genome Biol. Evol.">
        <title>Gene Loss Rather Than Gene Gain Is Associated with a Host Jump from Monocots to Dicots in the Smut Fungus Melanopsichium pennsylvanicum.</title>
        <authorList>
            <person name="Sharma R."/>
            <person name="Mishra B."/>
            <person name="Runge F."/>
            <person name="Thines M."/>
        </authorList>
    </citation>
    <scope>NUCLEOTIDE SEQUENCE</scope>
    <source>
        <strain evidence="1">4</strain>
    </source>
</reference>
<protein>
    <submittedName>
        <fullName evidence="1">Uncharacterized protein</fullName>
    </submittedName>
</protein>